<dbReference type="AlphaFoldDB" id="A0A3A3GAA7"/>
<evidence type="ECO:0000313" key="2">
    <source>
        <dbReference type="EMBL" id="RJF97809.1"/>
    </source>
</evidence>
<dbReference type="EMBL" id="QYUO01000001">
    <property type="protein sequence ID" value="RJF97809.1"/>
    <property type="molecule type" value="Genomic_DNA"/>
</dbReference>
<reference evidence="3" key="1">
    <citation type="submission" date="2018-09" db="EMBL/GenBank/DDBJ databases">
        <authorList>
            <person name="Zhu H."/>
        </authorList>
    </citation>
    <scope>NUCLEOTIDE SEQUENCE [LARGE SCALE GENOMIC DNA]</scope>
    <source>
        <strain evidence="3">K1R23-30</strain>
    </source>
</reference>
<evidence type="ECO:0000313" key="3">
    <source>
        <dbReference type="Proteomes" id="UP000265955"/>
    </source>
</evidence>
<dbReference type="OrthoDB" id="9771846at2"/>
<proteinExistence type="predicted"/>
<dbReference type="InterPro" id="IPR029044">
    <property type="entry name" value="Nucleotide-diphossugar_trans"/>
</dbReference>
<dbReference type="InterPro" id="IPR001173">
    <property type="entry name" value="Glyco_trans_2-like"/>
</dbReference>
<evidence type="ECO:0000259" key="1">
    <source>
        <dbReference type="Pfam" id="PF00535"/>
    </source>
</evidence>
<feature type="domain" description="Glycosyltransferase 2-like" evidence="1">
    <location>
        <begin position="6"/>
        <end position="118"/>
    </location>
</feature>
<organism evidence="2 3">
    <name type="scientific">Noviherbaspirillum saxi</name>
    <dbReference type="NCBI Taxonomy" id="2320863"/>
    <lineage>
        <taxon>Bacteria</taxon>
        <taxon>Pseudomonadati</taxon>
        <taxon>Pseudomonadota</taxon>
        <taxon>Betaproteobacteria</taxon>
        <taxon>Burkholderiales</taxon>
        <taxon>Oxalobacteraceae</taxon>
        <taxon>Noviherbaspirillum</taxon>
    </lineage>
</organism>
<keyword evidence="2" id="KW-0808">Transferase</keyword>
<dbReference type="SUPFAM" id="SSF53448">
    <property type="entry name" value="Nucleotide-diphospho-sugar transferases"/>
    <property type="match status" value="1"/>
</dbReference>
<dbReference type="CDD" id="cd04186">
    <property type="entry name" value="GT_2_like_c"/>
    <property type="match status" value="1"/>
</dbReference>
<comment type="caution">
    <text evidence="2">The sequence shown here is derived from an EMBL/GenBank/DDBJ whole genome shotgun (WGS) entry which is preliminary data.</text>
</comment>
<gene>
    <name evidence="2" type="ORF">D3871_04170</name>
</gene>
<name>A0A3A3GAA7_9BURK</name>
<dbReference type="GO" id="GO:0016740">
    <property type="term" value="F:transferase activity"/>
    <property type="evidence" value="ECO:0007669"/>
    <property type="project" value="UniProtKB-KW"/>
</dbReference>
<dbReference type="Proteomes" id="UP000265955">
    <property type="component" value="Unassembled WGS sequence"/>
</dbReference>
<accession>A0A3A3GAA7</accession>
<dbReference type="Pfam" id="PF00535">
    <property type="entry name" value="Glycos_transf_2"/>
    <property type="match status" value="1"/>
</dbReference>
<sequence>MRISCAIVSYHNPPEQIAEALRSVAATPMDIALYLIDNSANDSLGAVAREFGAHYIHRPDNPGFGSAHNLAIAASLEQGADYHVVLNPDISFGPEVLPALSAYMEQHRDIGLLMPDIRYPDGSRQHLCKLLPHPGDLTVRRFLPFLYRLSGRVHTYELHCGDYDSTMEVPALSGCFMFLRTAVLRQVGGFDQRFFMYLEDVDLSRRIGRVARTVYYPGVSIVHAYQKGSYRNSALLMRHIRSAIQYFGKWGWFFDAERSEVNRRALQKLQKRPQATVTSASMLDRKP</sequence>
<dbReference type="Gene3D" id="3.90.550.10">
    <property type="entry name" value="Spore Coat Polysaccharide Biosynthesis Protein SpsA, Chain A"/>
    <property type="match status" value="1"/>
</dbReference>
<dbReference type="PANTHER" id="PTHR43179">
    <property type="entry name" value="RHAMNOSYLTRANSFERASE WBBL"/>
    <property type="match status" value="1"/>
</dbReference>
<dbReference type="RefSeq" id="WP_119767755.1">
    <property type="nucleotide sequence ID" value="NZ_QYUO01000001.1"/>
</dbReference>
<dbReference type="PANTHER" id="PTHR43179:SF10">
    <property type="entry name" value="GLYCOSYL TRANSFERASE"/>
    <property type="match status" value="1"/>
</dbReference>
<keyword evidence="3" id="KW-1185">Reference proteome</keyword>
<protein>
    <submittedName>
        <fullName evidence="2">Glycosyltransferase family 2 protein</fullName>
    </submittedName>
</protein>